<sequence length="96" mass="10332">MPSVNNISELVFFGLIAAGLTVVILLGVKYSPASRRKDEEEENWDINNLSPLPPRASYADPVSTKVIPASLLVFGIGVTAAFIYYFITRGGFGPGN</sequence>
<dbReference type="EMBL" id="JACATZ010000001">
    <property type="protein sequence ID" value="NWJ46691.1"/>
    <property type="molecule type" value="Genomic_DNA"/>
</dbReference>
<keyword evidence="1" id="KW-0812">Transmembrane</keyword>
<dbReference type="RefSeq" id="WP_341467943.1">
    <property type="nucleotide sequence ID" value="NZ_CP128399.1"/>
</dbReference>
<feature type="transmembrane region" description="Helical" evidence="1">
    <location>
        <begin position="6"/>
        <end position="28"/>
    </location>
</feature>
<reference evidence="3" key="2">
    <citation type="journal article" date="2024" name="Nature">
        <title>Anoxygenic phototroph of the Chloroflexota uses a type I reaction centre.</title>
        <authorList>
            <person name="Tsuji J.M."/>
            <person name="Shaw N.A."/>
            <person name="Nagashima S."/>
            <person name="Venkiteswaran J.J."/>
            <person name="Schiff S.L."/>
            <person name="Watanabe T."/>
            <person name="Fukui M."/>
            <person name="Hanada S."/>
            <person name="Tank M."/>
            <person name="Neufeld J.D."/>
        </authorList>
    </citation>
    <scope>NUCLEOTIDE SEQUENCE</scope>
    <source>
        <strain evidence="3">L227-S17</strain>
    </source>
</reference>
<evidence type="ECO:0000313" key="5">
    <source>
        <dbReference type="Proteomes" id="UP001431572"/>
    </source>
</evidence>
<keyword evidence="1" id="KW-0472">Membrane</keyword>
<proteinExistence type="predicted"/>
<name>A0A8T7M305_9CHLR</name>
<organism evidence="2 4">
    <name type="scientific">Candidatus Chlorohelix allophototropha</name>
    <dbReference type="NCBI Taxonomy" id="3003348"/>
    <lineage>
        <taxon>Bacteria</taxon>
        <taxon>Bacillati</taxon>
        <taxon>Chloroflexota</taxon>
        <taxon>Chloroflexia</taxon>
        <taxon>Candidatus Chloroheliales</taxon>
        <taxon>Candidatus Chloroheliaceae</taxon>
        <taxon>Candidatus Chlorohelix</taxon>
    </lineage>
</organism>
<dbReference type="Proteomes" id="UP000521676">
    <property type="component" value="Unassembled WGS sequence"/>
</dbReference>
<reference evidence="2 4" key="1">
    <citation type="submission" date="2020-06" db="EMBL/GenBank/DDBJ databases">
        <title>Anoxygenic phototrophic Chloroflexota member uses a Type I reaction center.</title>
        <authorList>
            <person name="Tsuji J.M."/>
            <person name="Shaw N.A."/>
            <person name="Nagashima S."/>
            <person name="Venkiteswaran J."/>
            <person name="Schiff S.L."/>
            <person name="Hanada S."/>
            <person name="Tank M."/>
            <person name="Neufeld J.D."/>
        </authorList>
    </citation>
    <scope>NUCLEOTIDE SEQUENCE [LARGE SCALE GENOMIC DNA]</scope>
    <source>
        <strain evidence="2">L227-S17</strain>
    </source>
</reference>
<dbReference type="Proteomes" id="UP001431572">
    <property type="component" value="Chromosome 1"/>
</dbReference>
<evidence type="ECO:0000256" key="1">
    <source>
        <dbReference type="SAM" id="Phobius"/>
    </source>
</evidence>
<evidence type="ECO:0000313" key="4">
    <source>
        <dbReference type="Proteomes" id="UP000521676"/>
    </source>
</evidence>
<feature type="transmembrane region" description="Helical" evidence="1">
    <location>
        <begin position="66"/>
        <end position="87"/>
    </location>
</feature>
<dbReference type="EMBL" id="CP128399">
    <property type="protein sequence ID" value="WJW66061.1"/>
    <property type="molecule type" value="Genomic_DNA"/>
</dbReference>
<evidence type="ECO:0000313" key="2">
    <source>
        <dbReference type="EMBL" id="NWJ46691.1"/>
    </source>
</evidence>
<dbReference type="AlphaFoldDB" id="A0A8T7M305"/>
<gene>
    <name evidence="2" type="ORF">HXX08_12495</name>
    <name evidence="3" type="ORF">OZ401_001844</name>
</gene>
<evidence type="ECO:0000313" key="3">
    <source>
        <dbReference type="EMBL" id="WJW66061.1"/>
    </source>
</evidence>
<protein>
    <submittedName>
        <fullName evidence="2">Uncharacterized protein</fullName>
    </submittedName>
</protein>
<accession>A0A8T7M305</accession>
<keyword evidence="1" id="KW-1133">Transmembrane helix</keyword>
<keyword evidence="5" id="KW-1185">Reference proteome</keyword>